<gene>
    <name evidence="1" type="ORF">DPEC_G00336730</name>
</gene>
<dbReference type="EMBL" id="CM055760">
    <property type="protein sequence ID" value="KAJ7987244.1"/>
    <property type="molecule type" value="Genomic_DNA"/>
</dbReference>
<protein>
    <submittedName>
        <fullName evidence="1">Uncharacterized protein</fullName>
    </submittedName>
</protein>
<evidence type="ECO:0000313" key="1">
    <source>
        <dbReference type="EMBL" id="KAJ7987244.1"/>
    </source>
</evidence>
<sequence length="103" mass="11689">MAFWEKLACAFVVSATASPFFYRVAFSVFPGSHVVKAEQLRAHILPQPELLGLRYTATDDISIGGRCDRAKLALLFTSERIQKVHVFADANKKRKRFRNNCDK</sequence>
<reference evidence="1" key="1">
    <citation type="submission" date="2021-05" db="EMBL/GenBank/DDBJ databases">
        <authorList>
            <person name="Pan Q."/>
            <person name="Jouanno E."/>
            <person name="Zahm M."/>
            <person name="Klopp C."/>
            <person name="Cabau C."/>
            <person name="Louis A."/>
            <person name="Berthelot C."/>
            <person name="Parey E."/>
            <person name="Roest Crollius H."/>
            <person name="Montfort J."/>
            <person name="Robinson-Rechavi M."/>
            <person name="Bouchez O."/>
            <person name="Lampietro C."/>
            <person name="Lopez Roques C."/>
            <person name="Donnadieu C."/>
            <person name="Postlethwait J."/>
            <person name="Bobe J."/>
            <person name="Dillon D."/>
            <person name="Chandos A."/>
            <person name="von Hippel F."/>
            <person name="Guiguen Y."/>
        </authorList>
    </citation>
    <scope>NUCLEOTIDE SEQUENCE</scope>
    <source>
        <strain evidence="1">YG-Jan2019</strain>
    </source>
</reference>
<evidence type="ECO:0000313" key="2">
    <source>
        <dbReference type="Proteomes" id="UP001157502"/>
    </source>
</evidence>
<name>A0ACC2F7B6_DALPE</name>
<accession>A0ACC2F7B6</accession>
<comment type="caution">
    <text evidence="1">The sequence shown here is derived from an EMBL/GenBank/DDBJ whole genome shotgun (WGS) entry which is preliminary data.</text>
</comment>
<proteinExistence type="predicted"/>
<keyword evidence="2" id="KW-1185">Reference proteome</keyword>
<organism evidence="1 2">
    <name type="scientific">Dallia pectoralis</name>
    <name type="common">Alaska blackfish</name>
    <dbReference type="NCBI Taxonomy" id="75939"/>
    <lineage>
        <taxon>Eukaryota</taxon>
        <taxon>Metazoa</taxon>
        <taxon>Chordata</taxon>
        <taxon>Craniata</taxon>
        <taxon>Vertebrata</taxon>
        <taxon>Euteleostomi</taxon>
        <taxon>Actinopterygii</taxon>
        <taxon>Neopterygii</taxon>
        <taxon>Teleostei</taxon>
        <taxon>Protacanthopterygii</taxon>
        <taxon>Esociformes</taxon>
        <taxon>Umbridae</taxon>
        <taxon>Dallia</taxon>
    </lineage>
</organism>
<dbReference type="Proteomes" id="UP001157502">
    <property type="component" value="Chromosome 33"/>
</dbReference>